<feature type="transmembrane region" description="Helical" evidence="1">
    <location>
        <begin position="235"/>
        <end position="256"/>
    </location>
</feature>
<accession>A0A1G1VSN8</accession>
<keyword evidence="1" id="KW-0472">Membrane</keyword>
<feature type="domain" description="Glycosyltransferase 2-like" evidence="2">
    <location>
        <begin position="5"/>
        <end position="116"/>
    </location>
</feature>
<dbReference type="EMBL" id="MHCJ01000003">
    <property type="protein sequence ID" value="OGY18421.1"/>
    <property type="molecule type" value="Genomic_DNA"/>
</dbReference>
<dbReference type="Proteomes" id="UP000179233">
    <property type="component" value="Unassembled WGS sequence"/>
</dbReference>
<proteinExistence type="predicted"/>
<sequence>MEKVSVVTTVLNEESVIEKLLASLFNQSRQPDEIIVIDAGSNDRTVEKIRALQKDSKNLRLLVVPGANRARGRNIGIARAHGPFIAVTDAGCIPTKDWLKKLIVPFRNSKVDVVSGYYLPQGKSVFQKCLAVYTCVLPHRFDPRNFLPASRSIAFRKTVWKKAGGYPKQLTTCEDLVFVERLMKKGAKFTIAKDAIVHWRQQRSVGKAFRQLFNYAKGDVNARYRPHVIRIGLVWLRYLVGLWLLKVFPLLLIFLVPQYFAWVIGKGYAFVKDKRALLLLPFLQMTADVAVMSGSLVGILSSFTQSKR</sequence>
<feature type="transmembrane region" description="Helical" evidence="1">
    <location>
        <begin position="276"/>
        <end position="300"/>
    </location>
</feature>
<dbReference type="InterPro" id="IPR001173">
    <property type="entry name" value="Glyco_trans_2-like"/>
</dbReference>
<evidence type="ECO:0000259" key="2">
    <source>
        <dbReference type="Pfam" id="PF00535"/>
    </source>
</evidence>
<evidence type="ECO:0000256" key="1">
    <source>
        <dbReference type="SAM" id="Phobius"/>
    </source>
</evidence>
<comment type="caution">
    <text evidence="3">The sequence shown here is derived from an EMBL/GenBank/DDBJ whole genome shotgun (WGS) entry which is preliminary data.</text>
</comment>
<dbReference type="SUPFAM" id="SSF53448">
    <property type="entry name" value="Nucleotide-diphospho-sugar transferases"/>
    <property type="match status" value="1"/>
</dbReference>
<organism evidence="3 4">
    <name type="scientific">Candidatus Chisholmbacteria bacterium RIFCSPHIGHO2_01_FULL_52_32</name>
    <dbReference type="NCBI Taxonomy" id="1797591"/>
    <lineage>
        <taxon>Bacteria</taxon>
        <taxon>Candidatus Chisholmiibacteriota</taxon>
    </lineage>
</organism>
<dbReference type="InterPro" id="IPR029044">
    <property type="entry name" value="Nucleotide-diphossugar_trans"/>
</dbReference>
<dbReference type="PANTHER" id="PTHR43685">
    <property type="entry name" value="GLYCOSYLTRANSFERASE"/>
    <property type="match status" value="1"/>
</dbReference>
<evidence type="ECO:0000313" key="3">
    <source>
        <dbReference type="EMBL" id="OGY18421.1"/>
    </source>
</evidence>
<evidence type="ECO:0000313" key="4">
    <source>
        <dbReference type="Proteomes" id="UP000179233"/>
    </source>
</evidence>
<keyword evidence="1" id="KW-0812">Transmembrane</keyword>
<gene>
    <name evidence="3" type="ORF">A2786_02890</name>
</gene>
<keyword evidence="1" id="KW-1133">Transmembrane helix</keyword>
<dbReference type="AlphaFoldDB" id="A0A1G1VSN8"/>
<dbReference type="Gene3D" id="3.90.550.10">
    <property type="entry name" value="Spore Coat Polysaccharide Biosynthesis Protein SpsA, Chain A"/>
    <property type="match status" value="1"/>
</dbReference>
<name>A0A1G1VSN8_9BACT</name>
<dbReference type="PANTHER" id="PTHR43685:SF3">
    <property type="entry name" value="SLR2126 PROTEIN"/>
    <property type="match status" value="1"/>
</dbReference>
<dbReference type="Pfam" id="PF00535">
    <property type="entry name" value="Glycos_transf_2"/>
    <property type="match status" value="1"/>
</dbReference>
<dbReference type="InterPro" id="IPR050834">
    <property type="entry name" value="Glycosyltransf_2"/>
</dbReference>
<protein>
    <recommendedName>
        <fullName evidence="2">Glycosyltransferase 2-like domain-containing protein</fullName>
    </recommendedName>
</protein>
<reference evidence="3 4" key="1">
    <citation type="journal article" date="2016" name="Nat. Commun.">
        <title>Thousands of microbial genomes shed light on interconnected biogeochemical processes in an aquifer system.</title>
        <authorList>
            <person name="Anantharaman K."/>
            <person name="Brown C.T."/>
            <person name="Hug L.A."/>
            <person name="Sharon I."/>
            <person name="Castelle C.J."/>
            <person name="Probst A.J."/>
            <person name="Thomas B.C."/>
            <person name="Singh A."/>
            <person name="Wilkins M.J."/>
            <person name="Karaoz U."/>
            <person name="Brodie E.L."/>
            <person name="Williams K.H."/>
            <person name="Hubbard S.S."/>
            <person name="Banfield J.F."/>
        </authorList>
    </citation>
    <scope>NUCLEOTIDE SEQUENCE [LARGE SCALE GENOMIC DNA]</scope>
</reference>